<name>A0A151MZT8_ALLMI</name>
<evidence type="ECO:0000256" key="1">
    <source>
        <dbReference type="SAM" id="Coils"/>
    </source>
</evidence>
<evidence type="ECO:0000256" key="2">
    <source>
        <dbReference type="SAM" id="MobiDB-lite"/>
    </source>
</evidence>
<proteinExistence type="predicted"/>
<dbReference type="PANTHER" id="PTHR34479">
    <property type="entry name" value="COILED-COIL DOMAIN-CONTAINING PROTEIN 30"/>
    <property type="match status" value="1"/>
</dbReference>
<accession>A0A151MZT8</accession>
<feature type="coiled-coil region" evidence="1">
    <location>
        <begin position="762"/>
        <end position="925"/>
    </location>
</feature>
<dbReference type="PANTHER" id="PTHR34479:SF1">
    <property type="entry name" value="COILED-COIL DOMAIN-CONTAINING PROTEIN 30"/>
    <property type="match status" value="1"/>
</dbReference>
<organism evidence="3 4">
    <name type="scientific">Alligator mississippiensis</name>
    <name type="common">American alligator</name>
    <dbReference type="NCBI Taxonomy" id="8496"/>
    <lineage>
        <taxon>Eukaryota</taxon>
        <taxon>Metazoa</taxon>
        <taxon>Chordata</taxon>
        <taxon>Craniata</taxon>
        <taxon>Vertebrata</taxon>
        <taxon>Euteleostomi</taxon>
        <taxon>Archelosauria</taxon>
        <taxon>Archosauria</taxon>
        <taxon>Crocodylia</taxon>
        <taxon>Alligatoridae</taxon>
        <taxon>Alligatorinae</taxon>
        <taxon>Alligator</taxon>
    </lineage>
</organism>
<dbReference type="eggNOG" id="ENOG502SNA5">
    <property type="taxonomic scope" value="Eukaryota"/>
</dbReference>
<feature type="compositionally biased region" description="Low complexity" evidence="2">
    <location>
        <begin position="1105"/>
        <end position="1118"/>
    </location>
</feature>
<feature type="coiled-coil region" evidence="1">
    <location>
        <begin position="654"/>
        <end position="723"/>
    </location>
</feature>
<dbReference type="Pfam" id="PF15742">
    <property type="entry name" value="DUF4686"/>
    <property type="match status" value="1"/>
</dbReference>
<feature type="region of interest" description="Disordered" evidence="2">
    <location>
        <begin position="609"/>
        <end position="636"/>
    </location>
</feature>
<dbReference type="EMBL" id="AKHW03004374">
    <property type="protein sequence ID" value="KYO30030.1"/>
    <property type="molecule type" value="Genomic_DNA"/>
</dbReference>
<feature type="coiled-coil region" evidence="1">
    <location>
        <begin position="11"/>
        <end position="56"/>
    </location>
</feature>
<gene>
    <name evidence="3" type="primary">CCDC30</name>
    <name evidence="3" type="ORF">Y1Q_0000185</name>
</gene>
<feature type="region of interest" description="Disordered" evidence="2">
    <location>
        <begin position="1097"/>
        <end position="1155"/>
    </location>
</feature>
<dbReference type="AlphaFoldDB" id="A0A151MZT8"/>
<dbReference type="Proteomes" id="UP000050525">
    <property type="component" value="Unassembled WGS sequence"/>
</dbReference>
<protein>
    <submittedName>
        <fullName evidence="3">Coiled-coil domain-containing protein 30</fullName>
    </submittedName>
</protein>
<feature type="coiled-coil region" evidence="1">
    <location>
        <begin position="976"/>
        <end position="1038"/>
    </location>
</feature>
<keyword evidence="4" id="KW-1185">Reference proteome</keyword>
<feature type="compositionally biased region" description="Basic and acidic residues" evidence="2">
    <location>
        <begin position="612"/>
        <end position="625"/>
    </location>
</feature>
<dbReference type="InterPro" id="IPR031476">
    <property type="entry name" value="DUF4686"/>
</dbReference>
<sequence>MREVENYVGHVRNLTEERDALTTEFEKENEQLTLELRQLQLQQEAQLKEVEEMLEQEGLSEIAHSSPSEQIAYLLVERTALLEKLEIADQKLDSHSYVDSLCTAQLQDEFDHIHQTLEDELQQQRESMQRTKETMNKSHKEELEKEKVLRESVERDLDEAAQRLQMAHEEIRRLTDELDVQKKEQSKLESALRSASQMTESCKEEQNKLQDRERTELQKAMEHNNRLDKEILALRDRVRSLDSERRVFLELVDKLKEEICEYQKNEKPGQLSPEMNEEAAGCTGQMQDKKDKVRVEETFFVAETASDQESRDQNDETLHKRCQEVIKDIESKNSQLLNKLEKVKREHEDLIERNEELEAILGETQNQTKEEREHFEFEIEGLHMKITSLEEELLEMQKNKTEGSVRDQERATKVQDFQEVLKGHQETVEVLESKLSEERDWRKQLAADLEMTQKALKAEKKELHNSKAELVNLYNELQSLQDAAKERDVLNVAREKLQMENTLLETKVSELSQECEQLNKLVLEQKTTDESFSANETTCKELMCKAKILEEQIQNLGDERQQLCAELLGSNKKMEELEKQVKGSNEEKQLLWEENAQLRQDILAAREQLNTRSEESVESTQERSHGGNWPLRPKCPEDSPEGIIKQYLSGERFLQQHQEEMQQLRQDFHRVQNLCSSAEKELRYEREKNLDIKKHNTLLQQELAKVKAELRQAQLKLSDSTKTCSSLTVQWEHSQQKFRELELEVLKHSQTSKQQSILQEKLALEKSRATDMEKKILELQQKLKESQHQLCLMETHVLGRKQLEEEVKEAREGEAQLQRQLQEEQWKRKLLDQHAEELQQQLRHSHETETSLAKTRAELQGRFQQQEVQLRVLEDEKKTALTELLLCQKSSKKLSEQLSLLQQEKETLHEEYDRLLKQLDLYVRKHNERQLRHKAKLQRAKETFVHEVKQRDVKIKQLEGEILLSRSQTGKEHALIKQVTTENDRLLQENRKLLQQVNEQEEVGRNNRRIISTIQSRVQFLDKENKRLQESTIQLSNQVGGLERALRNIQTHGVEDLRSVGFSECQLLSKMLPLPNTSFSAAGLSDSLSVLRAIQEAKSDEGAESQKSSSSLSPSQPSEMGYLNVASPGDPASLQAQEERPGFCCDDVYGPPARS</sequence>
<keyword evidence="1" id="KW-0175">Coiled coil</keyword>
<evidence type="ECO:0000313" key="4">
    <source>
        <dbReference type="Proteomes" id="UP000050525"/>
    </source>
</evidence>
<evidence type="ECO:0000313" key="3">
    <source>
        <dbReference type="EMBL" id="KYO30030.1"/>
    </source>
</evidence>
<feature type="coiled-coil region" evidence="1">
    <location>
        <begin position="114"/>
        <end position="244"/>
    </location>
</feature>
<reference evidence="3 4" key="1">
    <citation type="journal article" date="2012" name="Genome Biol.">
        <title>Sequencing three crocodilian genomes to illuminate the evolution of archosaurs and amniotes.</title>
        <authorList>
            <person name="St John J.A."/>
            <person name="Braun E.L."/>
            <person name="Isberg S.R."/>
            <person name="Miles L.G."/>
            <person name="Chong A.Y."/>
            <person name="Gongora J."/>
            <person name="Dalzell P."/>
            <person name="Moran C."/>
            <person name="Bed'hom B."/>
            <person name="Abzhanov A."/>
            <person name="Burgess S.C."/>
            <person name="Cooksey A.M."/>
            <person name="Castoe T.A."/>
            <person name="Crawford N.G."/>
            <person name="Densmore L.D."/>
            <person name="Drew J.C."/>
            <person name="Edwards S.V."/>
            <person name="Faircloth B.C."/>
            <person name="Fujita M.K."/>
            <person name="Greenwold M.J."/>
            <person name="Hoffmann F.G."/>
            <person name="Howard J.M."/>
            <person name="Iguchi T."/>
            <person name="Janes D.E."/>
            <person name="Khan S.Y."/>
            <person name="Kohno S."/>
            <person name="de Koning A.J."/>
            <person name="Lance S.L."/>
            <person name="McCarthy F.M."/>
            <person name="McCormack J.E."/>
            <person name="Merchant M.E."/>
            <person name="Peterson D.G."/>
            <person name="Pollock D.D."/>
            <person name="Pourmand N."/>
            <person name="Raney B.J."/>
            <person name="Roessler K.A."/>
            <person name="Sanford J.R."/>
            <person name="Sawyer R.H."/>
            <person name="Schmidt C.J."/>
            <person name="Triplett E.W."/>
            <person name="Tuberville T.D."/>
            <person name="Venegas-Anaya M."/>
            <person name="Howard J.T."/>
            <person name="Jarvis E.D."/>
            <person name="Guillette L.J.Jr."/>
            <person name="Glenn T.C."/>
            <person name="Green R.E."/>
            <person name="Ray D.A."/>
        </authorList>
    </citation>
    <scope>NUCLEOTIDE SEQUENCE [LARGE SCALE GENOMIC DNA]</scope>
    <source>
        <strain evidence="3">KSC_2009_1</strain>
    </source>
</reference>
<comment type="caution">
    <text evidence="3">The sequence shown here is derived from an EMBL/GenBank/DDBJ whole genome shotgun (WGS) entry which is preliminary data.</text>
</comment>
<dbReference type="InterPro" id="IPR052825">
    <property type="entry name" value="CCD-Prefoldin_beta-like"/>
</dbReference>